<evidence type="ECO:0000313" key="4">
    <source>
        <dbReference type="EMBL" id="KAG6466606.1"/>
    </source>
</evidence>
<evidence type="ECO:0000256" key="2">
    <source>
        <dbReference type="ARBA" id="ARBA00023163"/>
    </source>
</evidence>
<organism evidence="4 5">
    <name type="scientific">Zingiber officinale</name>
    <name type="common">Ginger</name>
    <name type="synonym">Amomum zingiber</name>
    <dbReference type="NCBI Taxonomy" id="94328"/>
    <lineage>
        <taxon>Eukaryota</taxon>
        <taxon>Viridiplantae</taxon>
        <taxon>Streptophyta</taxon>
        <taxon>Embryophyta</taxon>
        <taxon>Tracheophyta</taxon>
        <taxon>Spermatophyta</taxon>
        <taxon>Magnoliopsida</taxon>
        <taxon>Liliopsida</taxon>
        <taxon>Zingiberales</taxon>
        <taxon>Zingiberaceae</taxon>
        <taxon>Zingiber</taxon>
    </lineage>
</organism>
<feature type="region of interest" description="SAW" evidence="3">
    <location>
        <begin position="326"/>
        <end position="407"/>
    </location>
</feature>
<dbReference type="PROSITE" id="PS50985">
    <property type="entry name" value="GRAS"/>
    <property type="match status" value="1"/>
</dbReference>
<proteinExistence type="inferred from homology"/>
<feature type="region of interest" description="Leucine repeat II (LRII)" evidence="3">
    <location>
        <begin position="188"/>
        <end position="220"/>
    </location>
</feature>
<protein>
    <recommendedName>
        <fullName evidence="6">SHORT-ROOT protein</fullName>
    </recommendedName>
</protein>
<name>A0A8J5C4R2_ZINOF</name>
<feature type="short sequence motif" description="VHIID" evidence="3">
    <location>
        <begin position="142"/>
        <end position="146"/>
    </location>
</feature>
<accession>A0A8J5C4R2</accession>
<dbReference type="AlphaFoldDB" id="A0A8J5C4R2"/>
<comment type="similarity">
    <text evidence="3">Belongs to the GRAS family.</text>
</comment>
<dbReference type="EMBL" id="JACMSC010000142">
    <property type="protein sequence ID" value="KAG6466606.1"/>
    <property type="molecule type" value="Genomic_DNA"/>
</dbReference>
<dbReference type="PANTHER" id="PTHR31636">
    <property type="entry name" value="OSJNBA0084A10.13 PROTEIN-RELATED"/>
    <property type="match status" value="1"/>
</dbReference>
<dbReference type="OrthoDB" id="1913536at2759"/>
<evidence type="ECO:0000256" key="1">
    <source>
        <dbReference type="ARBA" id="ARBA00023015"/>
    </source>
</evidence>
<keyword evidence="1" id="KW-0805">Transcription regulation</keyword>
<sequence>MQNPPPPITSARQLDLDLDPLLSVEPAKPWAADLLRDCARAFADKDSANLHRLLWMLNELASPYGDCEQRLAYAFLQALFCRATASGDHCYSTSLAVAERAVSFASARRLALKFQEAAPWSTFGHVAANGALLQALDGEPALHIVDVSDTFCTQWPTLLEALASRADADAPRVRLTVVSSTAAGVVAEIGARIEKFARLMGVPLEFRAIAAPALPRLADALRPEKLELREGEAVAVNCVGALRRAGCGDSRDSFLRAAAALRPRVLTVVEDEADFGAAGEFMESFEECLRFYGSYFEMLEESFPATCNERLALERECFRSLVGLLACEGGADAVVDGERRERGRQWCRRLERCGFETFGISDDVIDDLKALLKRYRPGWSLLPAEGETSGMYLTWKENPVVWACAWKPK</sequence>
<gene>
    <name evidence="4" type="ORF">ZIOFF_075576</name>
</gene>
<dbReference type="Pfam" id="PF03514">
    <property type="entry name" value="GRAS"/>
    <property type="match status" value="1"/>
</dbReference>
<keyword evidence="2" id="KW-0804">Transcription</keyword>
<comment type="caution">
    <text evidence="4">The sequence shown here is derived from an EMBL/GenBank/DDBJ whole genome shotgun (WGS) entry which is preliminary data.</text>
</comment>
<evidence type="ECO:0000256" key="3">
    <source>
        <dbReference type="PROSITE-ProRule" id="PRU01191"/>
    </source>
</evidence>
<evidence type="ECO:0008006" key="6">
    <source>
        <dbReference type="Google" id="ProtNLM"/>
    </source>
</evidence>
<dbReference type="InterPro" id="IPR005202">
    <property type="entry name" value="TF_GRAS"/>
</dbReference>
<reference evidence="4 5" key="1">
    <citation type="submission" date="2020-08" db="EMBL/GenBank/DDBJ databases">
        <title>Plant Genome Project.</title>
        <authorList>
            <person name="Zhang R.-G."/>
        </authorList>
    </citation>
    <scope>NUCLEOTIDE SEQUENCE [LARGE SCALE GENOMIC DNA]</scope>
    <source>
        <tissue evidence="4">Rhizome</tissue>
    </source>
</reference>
<evidence type="ECO:0000313" key="5">
    <source>
        <dbReference type="Proteomes" id="UP000734854"/>
    </source>
</evidence>
<comment type="caution">
    <text evidence="3">Lacks conserved residue(s) required for the propagation of feature annotation.</text>
</comment>
<dbReference type="Proteomes" id="UP000734854">
    <property type="component" value="Unassembled WGS sequence"/>
</dbReference>
<keyword evidence="5" id="KW-1185">Reference proteome</keyword>